<keyword evidence="7 9" id="KW-0067">ATP-binding</keyword>
<evidence type="ECO:0000256" key="1">
    <source>
        <dbReference type="ARBA" id="ARBA00001946"/>
    </source>
</evidence>
<keyword evidence="5 9" id="KW-0547">Nucleotide-binding</keyword>
<comment type="caution">
    <text evidence="13">The sequence shown here is derived from an EMBL/GenBank/DDBJ whole genome shotgun (WGS) entry which is preliminary data.</text>
</comment>
<feature type="coiled-coil region" evidence="10">
    <location>
        <begin position="1075"/>
        <end position="1109"/>
    </location>
</feature>
<dbReference type="InterPro" id="IPR006073">
    <property type="entry name" value="GTP-bd"/>
</dbReference>
<organism evidence="13">
    <name type="scientific">Salvia splendens</name>
    <name type="common">Scarlet sage</name>
    <dbReference type="NCBI Taxonomy" id="180675"/>
    <lineage>
        <taxon>Eukaryota</taxon>
        <taxon>Viridiplantae</taxon>
        <taxon>Streptophyta</taxon>
        <taxon>Embryophyta</taxon>
        <taxon>Tracheophyta</taxon>
        <taxon>Spermatophyta</taxon>
        <taxon>Magnoliopsida</taxon>
        <taxon>eudicotyledons</taxon>
        <taxon>Gunneridae</taxon>
        <taxon>Pentapetalae</taxon>
        <taxon>asterids</taxon>
        <taxon>lamiids</taxon>
        <taxon>Lamiales</taxon>
        <taxon>Lamiaceae</taxon>
        <taxon>Nepetoideae</taxon>
        <taxon>Mentheae</taxon>
        <taxon>Salviinae</taxon>
        <taxon>Salvia</taxon>
        <taxon>Salvia subgen. Calosphace</taxon>
        <taxon>core Calosphace</taxon>
    </lineage>
</organism>
<dbReference type="InterPro" id="IPR012675">
    <property type="entry name" value="Beta-grasp_dom_sf"/>
</dbReference>
<dbReference type="GO" id="GO:0046872">
    <property type="term" value="F:metal ion binding"/>
    <property type="evidence" value="ECO:0007669"/>
    <property type="project" value="UniProtKB-KW"/>
</dbReference>
<feature type="coiled-coil region" evidence="10">
    <location>
        <begin position="148"/>
        <end position="175"/>
    </location>
</feature>
<dbReference type="Proteomes" id="UP000298416">
    <property type="component" value="Unassembled WGS sequence"/>
</dbReference>
<dbReference type="CDD" id="cd01900">
    <property type="entry name" value="YchF"/>
    <property type="match status" value="1"/>
</dbReference>
<evidence type="ECO:0000259" key="11">
    <source>
        <dbReference type="PROSITE" id="PS51710"/>
    </source>
</evidence>
<comment type="similarity">
    <text evidence="9">Belongs to the TRAFAC class OBG-HflX-like GTPase superfamily. OBG GTPase family. YchF/OLA1 subfamily.</text>
</comment>
<dbReference type="SUPFAM" id="SSF52540">
    <property type="entry name" value="P-loop containing nucleoside triphosphate hydrolases"/>
    <property type="match status" value="1"/>
</dbReference>
<sequence>MEGGEVMVNGGTSNGYGCGVPCGNGLGKLCSENGSRGTSVSEDANGNLADVVLEDWENYWEDISDRLMILPLVSDSVIKGMVTAVEQDCAERIAAQELEMTSLKERLQSYEVGLGKYEDVRLPMAHKEYDIGKSSCSACVCQKRESMREELNGLRNFAREQFKKAEKEIECAIRSNLAKKTSSGLVGLGGILDEMHSGSWVDVNNTLQCLNTKFDTVCEKVDDLLFCSDISFCECQQGDKLLAKVQNVATQTMFTSSSKEFEENMLKQEFQLCGIQNMDWLEKFNDVASLGTKLEAIQKSLSMPEAELVSHGSNDLDNLHPKAFGNHVTRPTSLYGENGTVDEPNVHVAESYDFQLFKHMSKEALVTYFTNSITKIKRDHESDLHQMTDIYFSLKREYLKMKGSFVANMKYEEFDALRKKIAQVSSKLENFLSENEQFPALTKSLQSRENMKHRLESLLSENHHLRGCLIDKENEVKSLKEQVSSAASEILQHSLAEKNLLKLVESLRCALKESCIKASLGEEIYKSVLRAQIAQTRRRSVDLDMELLITRGIYDIILREAAIPVETASKYGIEDSDIETLLMQGFNALLFTEIIRDSWKQLDNLNQKVLINEEKVACLERKSLEKENELMLEVEEKEKLKQEIQDLRLAMEDKEKLEMDLSLALSKEKEQFELALTDLITVREDASRQQKLVTESNRDLESLRLKHVEALDQIEVCKSEINKLGQKLSQTEAVLTKADIEKSATFTRIQELHDKLSLRETRETTIKKEMERAANRFSKLFSEFEWRVSGAIKSTSSRLEDANSPLKAITEMANELRRSELLYKQKLERGNTDLKMAESEHSAAPLLEVDLLGDEVDTLLRLLEKIYIALDHYSPVLKHYPGVIEILELVKRELSGESTRISLPIETDDPSSYSELRFRKLPEMPPKAAKSKEAPAERPILGRFSSHLKIGIVGLPNVGKSTLFNTLTKLSIPAENFPFCTIEPNEARVNIPDERFDWLCQLFKPKSEVSAFLEIHDIAGLVRGAHEGQGLGNNFLSHIRAVDGIFHVLRAFEDPDIIHVDDLVDPVRDLETISAELRLKDIEFMERRIEDLEKSMKRSNDKQLKIEHELCLRIKATLDEGKDVRLVDWKAVEVEILNTFQLLTAKPVVYLVNMSEKDYQRKKNKFLPKIHAWVQEHGGEIMIPFSCALERNLADISPDEAAKYCEENKVQSALPKIIKTGFAAINLIYFFTAGPDEVKCWQIRRQTKAPQAAGAIHTDFERGFICAEVMKFEDLKELGSESAVKASGKYRQEGKTYVVQDGDIIFFKFNVSGGGKK</sequence>
<dbReference type="Pfam" id="PF06071">
    <property type="entry name" value="YchF-GTPase_C"/>
    <property type="match status" value="1"/>
</dbReference>
<dbReference type="PANTHER" id="PTHR23305:SF11">
    <property type="entry name" value="OBG-LIKE ATPASE 1"/>
    <property type="match status" value="1"/>
</dbReference>
<feature type="domain" description="TGS" evidence="12">
    <location>
        <begin position="1226"/>
        <end position="1309"/>
    </location>
</feature>
<dbReference type="GO" id="GO:0005525">
    <property type="term" value="F:GTP binding"/>
    <property type="evidence" value="ECO:0007669"/>
    <property type="project" value="InterPro"/>
</dbReference>
<dbReference type="InterPro" id="IPR013029">
    <property type="entry name" value="YchF_C"/>
</dbReference>
<dbReference type="GO" id="GO:0009651">
    <property type="term" value="P:response to salt stress"/>
    <property type="evidence" value="ECO:0007669"/>
    <property type="project" value="UniProtKB-ARBA"/>
</dbReference>
<feature type="domain" description="OBG-type G" evidence="11">
    <location>
        <begin position="948"/>
        <end position="1205"/>
    </location>
</feature>
<dbReference type="PROSITE" id="PS51710">
    <property type="entry name" value="G_OBG"/>
    <property type="match status" value="1"/>
</dbReference>
<reference evidence="13" key="2">
    <citation type="submission" date="2020-08" db="EMBL/GenBank/DDBJ databases">
        <title>Plant Genome Project.</title>
        <authorList>
            <person name="Zhang R.-G."/>
        </authorList>
    </citation>
    <scope>NUCLEOTIDE SEQUENCE</scope>
    <source>
        <strain evidence="13">Huo1</strain>
        <tissue evidence="13">Leaf</tissue>
    </source>
</reference>
<keyword evidence="14" id="KW-1185">Reference proteome</keyword>
<dbReference type="PANTHER" id="PTHR23305">
    <property type="entry name" value="OBG GTPASE FAMILY"/>
    <property type="match status" value="1"/>
</dbReference>
<dbReference type="InterPro" id="IPR004095">
    <property type="entry name" value="TGS"/>
</dbReference>
<evidence type="ECO:0000256" key="2">
    <source>
        <dbReference type="ARBA" id="ARBA00004514"/>
    </source>
</evidence>
<dbReference type="CDD" id="cd04867">
    <property type="entry name" value="TGS_YchF_OLA1"/>
    <property type="match status" value="1"/>
</dbReference>
<dbReference type="GO" id="GO:0005829">
    <property type="term" value="C:cytosol"/>
    <property type="evidence" value="ECO:0007669"/>
    <property type="project" value="UniProtKB-SubCell"/>
</dbReference>
<dbReference type="InterPro" id="IPR027417">
    <property type="entry name" value="P-loop_NTPase"/>
</dbReference>
<dbReference type="FunFam" id="3.10.20.30:FF:000001">
    <property type="entry name" value="Ribosome-binding ATPase YchF"/>
    <property type="match status" value="1"/>
</dbReference>
<dbReference type="Pfam" id="PF01926">
    <property type="entry name" value="MMR_HSR1"/>
    <property type="match status" value="1"/>
</dbReference>
<dbReference type="PROSITE" id="PS51880">
    <property type="entry name" value="TGS"/>
    <property type="match status" value="1"/>
</dbReference>
<dbReference type="SUPFAM" id="SSF81271">
    <property type="entry name" value="TGS-like"/>
    <property type="match status" value="1"/>
</dbReference>
<dbReference type="GO" id="GO:0005524">
    <property type="term" value="F:ATP binding"/>
    <property type="evidence" value="ECO:0007669"/>
    <property type="project" value="UniProtKB-UniRule"/>
</dbReference>
<evidence type="ECO:0000313" key="14">
    <source>
        <dbReference type="Proteomes" id="UP000298416"/>
    </source>
</evidence>
<dbReference type="EMBL" id="PNBA02000021">
    <property type="protein sequence ID" value="KAG6387079.1"/>
    <property type="molecule type" value="Genomic_DNA"/>
</dbReference>
<evidence type="ECO:0000256" key="6">
    <source>
        <dbReference type="ARBA" id="ARBA00022801"/>
    </source>
</evidence>
<keyword evidence="8" id="KW-0460">Magnesium</keyword>
<dbReference type="InterPro" id="IPR031167">
    <property type="entry name" value="G_OBG"/>
</dbReference>
<evidence type="ECO:0000259" key="12">
    <source>
        <dbReference type="PROSITE" id="PS51880"/>
    </source>
</evidence>
<evidence type="ECO:0000256" key="3">
    <source>
        <dbReference type="ARBA" id="ARBA00022490"/>
    </source>
</evidence>
<evidence type="ECO:0000256" key="5">
    <source>
        <dbReference type="ARBA" id="ARBA00022741"/>
    </source>
</evidence>
<keyword evidence="10" id="KW-0175">Coiled coil</keyword>
<feature type="binding site" evidence="9">
    <location>
        <begin position="957"/>
        <end position="962"/>
    </location>
    <ligand>
        <name>ATP</name>
        <dbReference type="ChEBI" id="CHEBI:30616"/>
    </ligand>
</feature>
<feature type="binding site" evidence="9">
    <location>
        <position position="1154"/>
    </location>
    <ligand>
        <name>ATP</name>
        <dbReference type="ChEBI" id="CHEBI:30616"/>
    </ligand>
</feature>
<evidence type="ECO:0000256" key="10">
    <source>
        <dbReference type="SAM" id="Coils"/>
    </source>
</evidence>
<dbReference type="Gene3D" id="1.10.150.300">
    <property type="entry name" value="TGS-like domain"/>
    <property type="match status" value="1"/>
</dbReference>
<evidence type="ECO:0000256" key="8">
    <source>
        <dbReference type="ARBA" id="ARBA00022842"/>
    </source>
</evidence>
<name>A0A8X8W389_SALSN</name>
<dbReference type="Gene3D" id="3.40.50.300">
    <property type="entry name" value="P-loop containing nucleotide triphosphate hydrolases"/>
    <property type="match status" value="1"/>
</dbReference>
<dbReference type="Gene3D" id="3.10.20.30">
    <property type="match status" value="1"/>
</dbReference>
<comment type="subunit">
    <text evidence="9">Monomer.</text>
</comment>
<dbReference type="FunFam" id="1.10.150.300:FF:000003">
    <property type="entry name" value="Obg-like ATPase 1"/>
    <property type="match status" value="1"/>
</dbReference>
<evidence type="ECO:0000313" key="13">
    <source>
        <dbReference type="EMBL" id="KAG6387079.1"/>
    </source>
</evidence>
<dbReference type="InterPro" id="IPR012676">
    <property type="entry name" value="TGS-like"/>
</dbReference>
<dbReference type="NCBIfam" id="TIGR00092">
    <property type="entry name" value="redox-regulated ATPase YchF"/>
    <property type="match status" value="1"/>
</dbReference>
<dbReference type="GO" id="GO:0016887">
    <property type="term" value="F:ATP hydrolysis activity"/>
    <property type="evidence" value="ECO:0007669"/>
    <property type="project" value="UniProtKB-UniRule"/>
</dbReference>
<dbReference type="InterPro" id="IPR041706">
    <property type="entry name" value="YchF_N"/>
</dbReference>
<comment type="subcellular location">
    <subcellularLocation>
        <location evidence="2">Cytoplasm</location>
        <location evidence="2">Cytosol</location>
    </subcellularLocation>
</comment>
<dbReference type="PRINTS" id="PR00326">
    <property type="entry name" value="GTP1OBG"/>
</dbReference>
<dbReference type="GO" id="GO:0043023">
    <property type="term" value="F:ribosomal large subunit binding"/>
    <property type="evidence" value="ECO:0007669"/>
    <property type="project" value="UniProtKB-UniRule"/>
</dbReference>
<protein>
    <recommendedName>
        <fullName evidence="9">Obg-like ATPase 1</fullName>
    </recommendedName>
</protein>
<proteinExistence type="inferred from homology"/>
<dbReference type="HAMAP" id="MF_00944">
    <property type="entry name" value="YchF_OLA1_ATPase"/>
    <property type="match status" value="1"/>
</dbReference>
<gene>
    <name evidence="13" type="ORF">SASPL_152262</name>
</gene>
<evidence type="ECO:0000256" key="9">
    <source>
        <dbReference type="HAMAP-Rule" id="MF_03167"/>
    </source>
</evidence>
<reference evidence="13" key="1">
    <citation type="submission" date="2018-01" db="EMBL/GenBank/DDBJ databases">
        <authorList>
            <person name="Mao J.F."/>
        </authorList>
    </citation>
    <scope>NUCLEOTIDE SEQUENCE</scope>
    <source>
        <strain evidence="13">Huo1</strain>
        <tissue evidence="13">Leaf</tissue>
    </source>
</reference>
<keyword evidence="3 9" id="KW-0963">Cytoplasm</keyword>
<feature type="coiled-coil region" evidence="10">
    <location>
        <begin position="602"/>
        <end position="660"/>
    </location>
</feature>
<comment type="cofactor">
    <cofactor evidence="1">
        <name>Mg(2+)</name>
        <dbReference type="ChEBI" id="CHEBI:18420"/>
    </cofactor>
</comment>
<dbReference type="InterPro" id="IPR023192">
    <property type="entry name" value="TGS-like_dom_sf"/>
</dbReference>
<keyword evidence="6 9" id="KW-0378">Hydrolase</keyword>
<evidence type="ECO:0000256" key="7">
    <source>
        <dbReference type="ARBA" id="ARBA00022840"/>
    </source>
</evidence>
<comment type="function">
    <text evidence="9">Hydrolyzes ATP, and can also hydrolyze GTP with lower efficiency. Has lower affinity for GTP.</text>
</comment>
<evidence type="ECO:0000256" key="4">
    <source>
        <dbReference type="ARBA" id="ARBA00022723"/>
    </source>
</evidence>
<accession>A0A8X8W389</accession>
<keyword evidence="4" id="KW-0479">Metal-binding</keyword>
<dbReference type="InterPro" id="IPR004396">
    <property type="entry name" value="ATPase_YchF/OLA1"/>
</dbReference>
<dbReference type="GO" id="GO:1901001">
    <property type="term" value="P:negative regulation of response to salt stress"/>
    <property type="evidence" value="ECO:0007669"/>
    <property type="project" value="UniProtKB-ARBA"/>
</dbReference>